<keyword evidence="4" id="KW-0325">Glycoprotein</keyword>
<evidence type="ECO:0000256" key="2">
    <source>
        <dbReference type="ARBA" id="ARBA00022801"/>
    </source>
</evidence>
<dbReference type="Pfam" id="PF00295">
    <property type="entry name" value="Glyco_hydro_28"/>
    <property type="match status" value="1"/>
</dbReference>
<evidence type="ECO:0000256" key="7">
    <source>
        <dbReference type="SAM" id="SignalP"/>
    </source>
</evidence>
<feature type="chain" id="PRO_5001717523" description="Right handed beta helix domain-containing protein" evidence="7">
    <location>
        <begin position="23"/>
        <end position="414"/>
    </location>
</feature>
<evidence type="ECO:0000256" key="6">
    <source>
        <dbReference type="RuleBase" id="RU361169"/>
    </source>
</evidence>
<dbReference type="InterPro" id="IPR012334">
    <property type="entry name" value="Pectin_lyas_fold"/>
</dbReference>
<dbReference type="InterPro" id="IPR011050">
    <property type="entry name" value="Pectin_lyase_fold/virulence"/>
</dbReference>
<dbReference type="eggNOG" id="COG5434">
    <property type="taxonomic scope" value="Bacteria"/>
</dbReference>
<dbReference type="SUPFAM" id="SSF51126">
    <property type="entry name" value="Pectin lyase-like"/>
    <property type="match status" value="1"/>
</dbReference>
<evidence type="ECO:0000256" key="1">
    <source>
        <dbReference type="ARBA" id="ARBA00008834"/>
    </source>
</evidence>
<evidence type="ECO:0000313" key="8">
    <source>
        <dbReference type="EMBL" id="AIL32907.1"/>
    </source>
</evidence>
<dbReference type="GO" id="GO:0005975">
    <property type="term" value="P:carbohydrate metabolic process"/>
    <property type="evidence" value="ECO:0007669"/>
    <property type="project" value="InterPro"/>
</dbReference>
<name>A0A077DHC6_9BURK</name>
<dbReference type="AlphaFoldDB" id="A0A077DHC6"/>
<dbReference type="GO" id="GO:0004650">
    <property type="term" value="F:polygalacturonase activity"/>
    <property type="evidence" value="ECO:0007669"/>
    <property type="project" value="InterPro"/>
</dbReference>
<organism evidence="8 9">
    <name type="scientific">Basilea psittacipulmonis DSM 24701</name>
    <dbReference type="NCBI Taxonomy" id="1072685"/>
    <lineage>
        <taxon>Bacteria</taxon>
        <taxon>Pseudomonadati</taxon>
        <taxon>Pseudomonadota</taxon>
        <taxon>Betaproteobacteria</taxon>
        <taxon>Burkholderiales</taxon>
        <taxon>Alcaligenaceae</taxon>
        <taxon>Basilea</taxon>
    </lineage>
</organism>
<evidence type="ECO:0000313" key="9">
    <source>
        <dbReference type="Proteomes" id="UP000028945"/>
    </source>
</evidence>
<keyword evidence="3" id="KW-1015">Disulfide bond</keyword>
<feature type="signal peptide" evidence="7">
    <location>
        <begin position="1"/>
        <end position="22"/>
    </location>
</feature>
<evidence type="ECO:0000256" key="5">
    <source>
        <dbReference type="ARBA" id="ARBA00023295"/>
    </source>
</evidence>
<dbReference type="PANTHER" id="PTHR31736">
    <property type="match status" value="1"/>
</dbReference>
<keyword evidence="2 6" id="KW-0378">Hydrolase</keyword>
<comment type="similarity">
    <text evidence="1 6">Belongs to the glycosyl hydrolase 28 family.</text>
</comment>
<evidence type="ECO:0000256" key="3">
    <source>
        <dbReference type="ARBA" id="ARBA00023157"/>
    </source>
</evidence>
<dbReference type="InterPro" id="IPR000743">
    <property type="entry name" value="Glyco_hydro_28"/>
</dbReference>
<evidence type="ECO:0008006" key="10">
    <source>
        <dbReference type="Google" id="ProtNLM"/>
    </source>
</evidence>
<keyword evidence="9" id="KW-1185">Reference proteome</keyword>
<keyword evidence="7" id="KW-0732">Signal</keyword>
<dbReference type="EMBL" id="CP009238">
    <property type="protein sequence ID" value="AIL32907.1"/>
    <property type="molecule type" value="Genomic_DNA"/>
</dbReference>
<dbReference type="Gene3D" id="2.160.20.10">
    <property type="entry name" value="Single-stranded right-handed beta-helix, Pectin lyase-like"/>
    <property type="match status" value="1"/>
</dbReference>
<accession>A0A077DHC6</accession>
<protein>
    <recommendedName>
        <fullName evidence="10">Right handed beta helix domain-containing protein</fullName>
    </recommendedName>
</protein>
<dbReference type="PANTHER" id="PTHR31736:SF19">
    <property type="entry name" value="PECTIN LYASE SUPERFAMILY PROTEIN-RELATED"/>
    <property type="match status" value="1"/>
</dbReference>
<dbReference type="GO" id="GO:0046576">
    <property type="term" value="F:rhamnogalacturonan alpha-L-rhamnopyranosyl-(1-&gt;4)-alpha-D-galactopyranosyluronide lyase activity"/>
    <property type="evidence" value="ECO:0007669"/>
    <property type="project" value="UniProtKB-ARBA"/>
</dbReference>
<keyword evidence="5 6" id="KW-0326">Glycosidase</keyword>
<sequence>MKHLKTLTFLLLNYGLCSFSLANTNINLGSHSLFYANVPPVCITVIANDQEATSMIQNALNRCPANYAVKISPAITSNSIYTGPIFIPSSRYLWIDKNVTVKPIQNLALFNKDQETCGSITSTAKKTCHAIFNLKNTKNNGIIGEGVIYGNGDESYQSNRRTAWEVNQKATAQKRYVDFPNLIDVENSTNALIQGLNLTQSADTHIEVNKSANIRIKDITIQTFTSLNRTNGISITASHHINANNLNIRTGGAHVLVTTTLPHEKTEYIELKNLKLYEGRGLLFAPNYLGSIAHVLVEQANFHKATNGVWLVSNMKMGGKFSDFQINHTLFNETTHAIRIDTSFGNNPKGTTEPDIQNISFNHFTIYGLTNLIYNGINAIKPPTIYMSDGEIIGPYKTIRQKIHLKETNVTYRR</sequence>
<gene>
    <name evidence="8" type="ORF">IX83_05860</name>
</gene>
<dbReference type="STRING" id="1072685.IX83_05860"/>
<dbReference type="Proteomes" id="UP000028945">
    <property type="component" value="Chromosome"/>
</dbReference>
<proteinExistence type="inferred from homology"/>
<dbReference type="KEGG" id="bpsi:IX83_05860"/>
<reference evidence="8 9" key="1">
    <citation type="journal article" date="2014" name="BMC Genomics">
        <title>A genomic perspective on a new bacterial genus and species from the Alcaligenaceae family, Basilea psittacipulmonis.</title>
        <authorList>
            <person name="Whiteson K.L."/>
            <person name="Hernandez D."/>
            <person name="Lazarevic V."/>
            <person name="Gaia N."/>
            <person name="Farinelli L."/>
            <person name="Francois P."/>
            <person name="Pilo P."/>
            <person name="Frey J."/>
            <person name="Schrenzel J."/>
        </authorList>
    </citation>
    <scope>NUCLEOTIDE SEQUENCE [LARGE SCALE GENOMIC DNA]</scope>
    <source>
        <strain evidence="8 9">DSM 24701</strain>
    </source>
</reference>
<evidence type="ECO:0000256" key="4">
    <source>
        <dbReference type="ARBA" id="ARBA00023180"/>
    </source>
</evidence>
<dbReference type="HOGENOM" id="CLU_663361_0_0_4"/>